<feature type="compositionally biased region" description="Basic and acidic residues" evidence="3">
    <location>
        <begin position="192"/>
        <end position="201"/>
    </location>
</feature>
<dbReference type="Pfam" id="PF13561">
    <property type="entry name" value="adh_short_C2"/>
    <property type="match status" value="1"/>
</dbReference>
<dbReference type="PRINTS" id="PR00081">
    <property type="entry name" value="GDHRDH"/>
</dbReference>
<feature type="compositionally biased region" description="Basic residues" evidence="3">
    <location>
        <begin position="164"/>
        <end position="174"/>
    </location>
</feature>
<feature type="compositionally biased region" description="Basic residues" evidence="3">
    <location>
        <begin position="215"/>
        <end position="227"/>
    </location>
</feature>
<evidence type="ECO:0000313" key="5">
    <source>
        <dbReference type="Proteomes" id="UP000732399"/>
    </source>
</evidence>
<feature type="compositionally biased region" description="Gly residues" evidence="3">
    <location>
        <begin position="50"/>
        <end position="59"/>
    </location>
</feature>
<reference evidence="4 5" key="1">
    <citation type="submission" date="2020-03" db="EMBL/GenBank/DDBJ databases">
        <authorList>
            <person name="Wang L."/>
            <person name="He N."/>
            <person name="Li Y."/>
            <person name="Fang Y."/>
            <person name="Zhang F."/>
        </authorList>
    </citation>
    <scope>NUCLEOTIDE SEQUENCE [LARGE SCALE GENOMIC DNA]</scope>
    <source>
        <strain evidence="4 5">36D10-4-7</strain>
    </source>
</reference>
<feature type="compositionally biased region" description="Basic and acidic residues" evidence="3">
    <location>
        <begin position="124"/>
        <end position="135"/>
    </location>
</feature>
<dbReference type="CDD" id="cd05233">
    <property type="entry name" value="SDR_c"/>
    <property type="match status" value="1"/>
</dbReference>
<feature type="region of interest" description="Disordered" evidence="3">
    <location>
        <begin position="275"/>
        <end position="294"/>
    </location>
</feature>
<dbReference type="SUPFAM" id="SSF51735">
    <property type="entry name" value="NAD(P)-binding Rossmann-fold domains"/>
    <property type="match status" value="1"/>
</dbReference>
<comment type="caution">
    <text evidence="4">The sequence shown here is derived from an EMBL/GenBank/DDBJ whole genome shotgun (WGS) entry which is preliminary data.</text>
</comment>
<keyword evidence="2" id="KW-0560">Oxidoreductase</keyword>
<evidence type="ECO:0000313" key="4">
    <source>
        <dbReference type="EMBL" id="NJR78144.1"/>
    </source>
</evidence>
<feature type="compositionally biased region" description="Basic residues" evidence="3">
    <location>
        <begin position="234"/>
        <end position="244"/>
    </location>
</feature>
<feature type="region of interest" description="Disordered" evidence="3">
    <location>
        <begin position="100"/>
        <end position="270"/>
    </location>
</feature>
<evidence type="ECO:0000256" key="1">
    <source>
        <dbReference type="ARBA" id="ARBA00006484"/>
    </source>
</evidence>
<feature type="compositionally biased region" description="Low complexity" evidence="3">
    <location>
        <begin position="138"/>
        <end position="151"/>
    </location>
</feature>
<accession>A0ABX1CL80</accession>
<protein>
    <submittedName>
        <fullName evidence="4">SDR family oxidoreductase</fullName>
    </submittedName>
</protein>
<dbReference type="Gene3D" id="3.40.50.720">
    <property type="entry name" value="NAD(P)-binding Rossmann-like Domain"/>
    <property type="match status" value="1"/>
</dbReference>
<dbReference type="EMBL" id="JAAVJH010000003">
    <property type="protein sequence ID" value="NJR78144.1"/>
    <property type="molecule type" value="Genomic_DNA"/>
</dbReference>
<keyword evidence="5" id="KW-1185">Reference proteome</keyword>
<dbReference type="PRINTS" id="PR00080">
    <property type="entry name" value="SDRFAMILY"/>
</dbReference>
<evidence type="ECO:0000256" key="3">
    <source>
        <dbReference type="SAM" id="MobiDB-lite"/>
    </source>
</evidence>
<dbReference type="PANTHER" id="PTHR43639:SF1">
    <property type="entry name" value="SHORT-CHAIN DEHYDROGENASE_REDUCTASE FAMILY PROTEIN"/>
    <property type="match status" value="1"/>
</dbReference>
<name>A0ABX1CL80_9SPHN</name>
<dbReference type="InterPro" id="IPR036291">
    <property type="entry name" value="NAD(P)-bd_dom_sf"/>
</dbReference>
<comment type="similarity">
    <text evidence="1">Belongs to the short-chain dehydrogenases/reductases (SDR) family.</text>
</comment>
<evidence type="ECO:0000256" key="2">
    <source>
        <dbReference type="ARBA" id="ARBA00023002"/>
    </source>
</evidence>
<organism evidence="4 5">
    <name type="scientific">Sphingomonas corticis</name>
    <dbReference type="NCBI Taxonomy" id="2722791"/>
    <lineage>
        <taxon>Bacteria</taxon>
        <taxon>Pseudomonadati</taxon>
        <taxon>Pseudomonadota</taxon>
        <taxon>Alphaproteobacteria</taxon>
        <taxon>Sphingomonadales</taxon>
        <taxon>Sphingomonadaceae</taxon>
        <taxon>Sphingomonas</taxon>
    </lineage>
</organism>
<dbReference type="PANTHER" id="PTHR43639">
    <property type="entry name" value="OXIDOREDUCTASE, SHORT-CHAIN DEHYDROGENASE/REDUCTASE FAMILY (AFU_ORTHOLOGUE AFUA_5G02870)"/>
    <property type="match status" value="1"/>
</dbReference>
<proteinExistence type="inferred from homology"/>
<gene>
    <name evidence="4" type="ORF">HBH26_05880</name>
</gene>
<dbReference type="Proteomes" id="UP000732399">
    <property type="component" value="Unassembled WGS sequence"/>
</dbReference>
<feature type="region of interest" description="Disordered" evidence="3">
    <location>
        <begin position="1"/>
        <end position="66"/>
    </location>
</feature>
<feature type="compositionally biased region" description="Basic residues" evidence="3">
    <location>
        <begin position="22"/>
        <end position="32"/>
    </location>
</feature>
<sequence length="554" mass="58902">MREGGGRHLRRLHPGARDRGGGARRRHRRRGRACAAGAADRRGPALRHAGVGGGGGAEGGADRGRPLVAISRGRDRAGRGDLHQGAGALLGRLRRDGGRAQRFVVEQSRAGGGAGRGRGRRDRRRDAGQRREPARFRGAVGAVAGQGEGQQRLLLARPADPPVRRRLLAGRRARGRSDADHRRRGRLSAGRHQLDARDQPRSRGTRAPGAERASLSRRLRPVLRHVVRAQAGPRRARARLHPCRGGRGDDRRTAAGPAGEPRDDVQGGAGVDAWDRRADAQPGPARPAVKGNSDVLQTTTGGARAHYPSLAGKKVIVTGGGSGIGAGLVEAFVAQGSRVAFVDIQQDAGEALAARLSGSDAPAPIFRPLDLTDIDALKDTFGALEEALGGVDVLVNNAANDDRHAVADVTPAYWDERMNVNLRHQFFAAQAVVPAMARAGGGAILNFGSISWHLALPDLILYQTAKAAIEGLTRSLARDLGRQGIRVNTIVPGNVQTPRQEKWYTPEGEAEIVAAQCMDGRIQPADIAAMALFLASDDARFCTGHNYFVDAGWR</sequence>
<dbReference type="InterPro" id="IPR002347">
    <property type="entry name" value="SDR_fam"/>
</dbReference>